<evidence type="ECO:0000256" key="1">
    <source>
        <dbReference type="SAM" id="Coils"/>
    </source>
</evidence>
<evidence type="ECO:0000256" key="2">
    <source>
        <dbReference type="SAM" id="Phobius"/>
    </source>
</evidence>
<dbReference type="EMBL" id="CP001966">
    <property type="protein sequence ID" value="ADG78412.1"/>
    <property type="molecule type" value="Genomic_DNA"/>
</dbReference>
<feature type="transmembrane region" description="Helical" evidence="2">
    <location>
        <begin position="108"/>
        <end position="131"/>
    </location>
</feature>
<name>D5UMD2_TSUPD</name>
<accession>D5UMD2</accession>
<dbReference type="HOGENOM" id="CLU_094889_1_0_11"/>
<keyword evidence="2" id="KW-0812">Transmembrane</keyword>
<feature type="transmembrane region" description="Helical" evidence="2">
    <location>
        <begin position="143"/>
        <end position="164"/>
    </location>
</feature>
<feature type="transmembrane region" description="Helical" evidence="2">
    <location>
        <begin position="80"/>
        <end position="101"/>
    </location>
</feature>
<dbReference type="Proteomes" id="UP000001213">
    <property type="component" value="Chromosome"/>
</dbReference>
<dbReference type="STRING" id="521096.Tpau_1794"/>
<dbReference type="eggNOG" id="ENOG5033X67">
    <property type="taxonomic scope" value="Bacteria"/>
</dbReference>
<evidence type="ECO:0008006" key="5">
    <source>
        <dbReference type="Google" id="ProtNLM"/>
    </source>
</evidence>
<organism evidence="3 4">
    <name type="scientific">Tsukamurella paurometabola (strain ATCC 8368 / DSM 20162 / CCUG 35730 / CIP 100753 / JCM 10117 / KCTC 9821 / NBRC 16120 / NCIMB 702349 / NCTC 13040)</name>
    <name type="common">Corynebacterium paurometabolum</name>
    <dbReference type="NCBI Taxonomy" id="521096"/>
    <lineage>
        <taxon>Bacteria</taxon>
        <taxon>Bacillati</taxon>
        <taxon>Actinomycetota</taxon>
        <taxon>Actinomycetes</taxon>
        <taxon>Mycobacteriales</taxon>
        <taxon>Tsukamurellaceae</taxon>
        <taxon>Tsukamurella</taxon>
    </lineage>
</organism>
<reference evidence="3 4" key="2">
    <citation type="journal article" date="2011" name="Stand. Genomic Sci.">
        <title>Complete genome sequence of Tsukamurella paurometabola type strain (no. 33).</title>
        <authorList>
            <person name="Munk A.C."/>
            <person name="Lapidus A."/>
            <person name="Lucas S."/>
            <person name="Nolan M."/>
            <person name="Tice H."/>
            <person name="Cheng J.F."/>
            <person name="Del Rio T.G."/>
            <person name="Goodwin L."/>
            <person name="Pitluck S."/>
            <person name="Liolios K."/>
            <person name="Huntemann M."/>
            <person name="Ivanova N."/>
            <person name="Mavromatis K."/>
            <person name="Mikhailova N."/>
            <person name="Pati A."/>
            <person name="Chen A."/>
            <person name="Palaniappan K."/>
            <person name="Tapia R."/>
            <person name="Han C."/>
            <person name="Land M."/>
            <person name="Hauser L."/>
            <person name="Chang Y.J."/>
            <person name="Jeffries C.D."/>
            <person name="Brettin T."/>
            <person name="Yasawong M."/>
            <person name="Brambilla E.M."/>
            <person name="Rohde M."/>
            <person name="Sikorski J."/>
            <person name="Goker M."/>
            <person name="Detter J.C."/>
            <person name="Woyke T."/>
            <person name="Bristow J."/>
            <person name="Eisen J.A."/>
            <person name="Markowitz V."/>
            <person name="Hugenholtz P."/>
            <person name="Kyrpides N.C."/>
            <person name="Klenk H.P."/>
        </authorList>
    </citation>
    <scope>NUCLEOTIDE SEQUENCE [LARGE SCALE GENOMIC DNA]</scope>
    <source>
        <strain evidence="4">ATCC 8368 / DSM 20162 / CCUG 35730 / CIP 100753 / JCM 10117 / KCTC 9821 / NBRC 16120 / NCIMB 702349 / NCTC 13040</strain>
    </source>
</reference>
<evidence type="ECO:0000313" key="4">
    <source>
        <dbReference type="Proteomes" id="UP000001213"/>
    </source>
</evidence>
<keyword evidence="2" id="KW-1133">Transmembrane helix</keyword>
<evidence type="ECO:0000313" key="3">
    <source>
        <dbReference type="EMBL" id="ADG78412.1"/>
    </source>
</evidence>
<keyword evidence="2" id="KW-0472">Membrane</keyword>
<gene>
    <name evidence="3" type="ordered locus">Tpau_1794</name>
</gene>
<dbReference type="AlphaFoldDB" id="D5UMD2"/>
<proteinExistence type="predicted"/>
<dbReference type="KEGG" id="tpr:Tpau_1794"/>
<protein>
    <recommendedName>
        <fullName evidence="5">Transmembrane protein</fullName>
    </recommendedName>
</protein>
<feature type="transmembrane region" description="Helical" evidence="2">
    <location>
        <begin position="41"/>
        <end position="60"/>
    </location>
</feature>
<feature type="coiled-coil region" evidence="1">
    <location>
        <begin position="10"/>
        <end position="37"/>
    </location>
</feature>
<keyword evidence="1" id="KW-0175">Coiled coil</keyword>
<sequence length="213" mass="22920">MDRMNADSENPRSAEELDELRTQVESVERKLAGEFEASPRIVVAAAAVLVVIGSLALPHTGSVTGLQILMGDAHADNSSLVIVSKVFVWLEVLFGVLASGAALLTRRWVLAVIAGAGCGVGFVFGLLSVWSRQTPGLHGEPPSGAGIGLLLGWFAMIVLAIVWIKTIWARTAFQRAAEQERRDAAEKWEGFARTNNIGVHRPVQAERPSTDQQ</sequence>
<keyword evidence="4" id="KW-1185">Reference proteome</keyword>
<reference evidence="4" key="1">
    <citation type="submission" date="2010-03" db="EMBL/GenBank/DDBJ databases">
        <title>The complete chromosome of Tsukamurella paurometabola DSM 20162.</title>
        <authorList>
            <consortium name="US DOE Joint Genome Institute (JGI-PGF)"/>
            <person name="Lucas S."/>
            <person name="Copeland A."/>
            <person name="Lapidus A."/>
            <person name="Glavina del Rio T."/>
            <person name="Dalin E."/>
            <person name="Tice H."/>
            <person name="Bruce D."/>
            <person name="Goodwin L."/>
            <person name="Pitluck S."/>
            <person name="Kyrpides N."/>
            <person name="Mavromatis K."/>
            <person name="Ivanova N."/>
            <person name="Mikhailova N."/>
            <person name="Munk A.C."/>
            <person name="Brettin T."/>
            <person name="Detter J.C."/>
            <person name="Tapia R."/>
            <person name="Han C."/>
            <person name="Larimer F."/>
            <person name="Land M."/>
            <person name="Hauser L."/>
            <person name="Markowitz V."/>
            <person name="Cheng J.-F."/>
            <person name="Hugenholtz P."/>
            <person name="Woyke T."/>
            <person name="Wu D."/>
            <person name="Jando M."/>
            <person name="Brambilla E."/>
            <person name="Klenk H.-P."/>
            <person name="Eisen J.A."/>
        </authorList>
    </citation>
    <scope>NUCLEOTIDE SEQUENCE [LARGE SCALE GENOMIC DNA]</scope>
    <source>
        <strain evidence="4">ATCC 8368 / DSM 20162 / CCUG 35730 / CIP 100753 / JCM 10117 / KCTC 9821 / NBRC 16120 / NCIMB 702349 / NCTC 13040</strain>
    </source>
</reference>